<dbReference type="Gene3D" id="2.40.160.170">
    <property type="match status" value="1"/>
</dbReference>
<feature type="signal peptide" evidence="1">
    <location>
        <begin position="1"/>
        <end position="21"/>
    </location>
</feature>
<keyword evidence="3" id="KW-1185">Reference proteome</keyword>
<dbReference type="RefSeq" id="WP_311651124.1">
    <property type="nucleotide sequence ID" value="NZ_JAVRIB010000001.1"/>
</dbReference>
<keyword evidence="1" id="KW-0732">Signal</keyword>
<proteinExistence type="predicted"/>
<evidence type="ECO:0000256" key="1">
    <source>
        <dbReference type="SAM" id="SignalP"/>
    </source>
</evidence>
<dbReference type="EMBL" id="JAVRIB010000001">
    <property type="protein sequence ID" value="MDT0633421.1"/>
    <property type="molecule type" value="Genomic_DNA"/>
</dbReference>
<dbReference type="Proteomes" id="UP001251857">
    <property type="component" value="Unassembled WGS sequence"/>
</dbReference>
<accession>A0ABU3BVV3</accession>
<sequence length="222" mass="23275">MPSKKILAGCCLALLPAWVQAQDSSLAAGVTAGTMGLGLTATTRVSEHVNIRAIVAGISVDTSGETDEVDYEADADLLFAGGMVDLHPAGGVFRLSLGLFHNGSDIRANGRCTRTDCQLGSGLGLIGNGDRIEGDIDFNSAAPYLGLGWGNSVGTAGRWHFSFDLGAMYIGEGEASLRCAQANTINQAACTAGIREEERQLQEDLADFKIYPVVMLGAAFRF</sequence>
<feature type="chain" id="PRO_5046707546" description="Outer membrane protein beta-barrel domain-containing protein" evidence="1">
    <location>
        <begin position="22"/>
        <end position="222"/>
    </location>
</feature>
<evidence type="ECO:0000313" key="2">
    <source>
        <dbReference type="EMBL" id="MDT0633421.1"/>
    </source>
</evidence>
<gene>
    <name evidence="2" type="ORF">RM532_00475</name>
</gene>
<evidence type="ECO:0000313" key="3">
    <source>
        <dbReference type="Proteomes" id="UP001251857"/>
    </source>
</evidence>
<comment type="caution">
    <text evidence="2">The sequence shown here is derived from an EMBL/GenBank/DDBJ whole genome shotgun (WGS) entry which is preliminary data.</text>
</comment>
<reference evidence="2 3" key="1">
    <citation type="submission" date="2023-09" db="EMBL/GenBank/DDBJ databases">
        <authorList>
            <person name="Rey-Velasco X."/>
        </authorList>
    </citation>
    <scope>NUCLEOTIDE SEQUENCE [LARGE SCALE GENOMIC DNA]</scope>
    <source>
        <strain evidence="2 3">W335</strain>
    </source>
</reference>
<evidence type="ECO:0008006" key="4">
    <source>
        <dbReference type="Google" id="ProtNLM"/>
    </source>
</evidence>
<organism evidence="2 3">
    <name type="scientific">Spectribacter hydrogenoxidans</name>
    <dbReference type="NCBI Taxonomy" id="3075608"/>
    <lineage>
        <taxon>Bacteria</taxon>
        <taxon>Pseudomonadati</taxon>
        <taxon>Pseudomonadota</taxon>
        <taxon>Gammaproteobacteria</taxon>
        <taxon>Salinisphaerales</taxon>
        <taxon>Salinisphaeraceae</taxon>
        <taxon>Spectribacter</taxon>
    </lineage>
</organism>
<name>A0ABU3BVV3_9GAMM</name>
<protein>
    <recommendedName>
        <fullName evidence="4">Outer membrane protein beta-barrel domain-containing protein</fullName>
    </recommendedName>
</protein>